<evidence type="ECO:0000256" key="4">
    <source>
        <dbReference type="ARBA" id="ARBA00022619"/>
    </source>
</evidence>
<dbReference type="Gene3D" id="3.40.50.960">
    <property type="entry name" value="Lumazine/riboflavin synthase"/>
    <property type="match status" value="1"/>
</dbReference>
<dbReference type="HAMAP" id="MF_00178">
    <property type="entry name" value="Lumazine_synth"/>
    <property type="match status" value="1"/>
</dbReference>
<name>A0A085Z246_9FLAO</name>
<reference evidence="8 9" key="1">
    <citation type="submission" date="2014-07" db="EMBL/GenBank/DDBJ databases">
        <title>Genome of Chryseobacterium formosense LMG 24722.</title>
        <authorList>
            <person name="Pipes S.E."/>
            <person name="Stropko S.J."/>
            <person name="Newman J.D."/>
        </authorList>
    </citation>
    <scope>NUCLEOTIDE SEQUENCE [LARGE SCALE GENOMIC DNA]</scope>
    <source>
        <strain evidence="8 9">LMG 24722</strain>
    </source>
</reference>
<evidence type="ECO:0000256" key="6">
    <source>
        <dbReference type="ARBA" id="ARBA00048785"/>
    </source>
</evidence>
<dbReference type="UniPathway" id="UPA00275">
    <property type="reaction ID" value="UER00404"/>
</dbReference>
<dbReference type="Proteomes" id="UP000028713">
    <property type="component" value="Unassembled WGS sequence"/>
</dbReference>
<evidence type="ECO:0000313" key="9">
    <source>
        <dbReference type="Proteomes" id="UP000028713"/>
    </source>
</evidence>
<dbReference type="SUPFAM" id="SSF52121">
    <property type="entry name" value="Lumazine synthase"/>
    <property type="match status" value="1"/>
</dbReference>
<dbReference type="PANTHER" id="PTHR21058:SF0">
    <property type="entry name" value="6,7-DIMETHYL-8-RIBITYLLUMAZINE SYNTHASE"/>
    <property type="match status" value="1"/>
</dbReference>
<evidence type="ECO:0000256" key="3">
    <source>
        <dbReference type="ARBA" id="ARBA00012664"/>
    </source>
</evidence>
<feature type="binding site" evidence="7">
    <location>
        <begin position="63"/>
        <end position="65"/>
    </location>
    <ligand>
        <name>5-amino-6-(D-ribitylamino)uracil</name>
        <dbReference type="ChEBI" id="CHEBI:15934"/>
    </ligand>
</feature>
<comment type="similarity">
    <text evidence="2 7">Belongs to the DMRL synthase family.</text>
</comment>
<dbReference type="GO" id="GO:0009349">
    <property type="term" value="C:riboflavin synthase complex"/>
    <property type="evidence" value="ECO:0007669"/>
    <property type="project" value="UniProtKB-UniRule"/>
</dbReference>
<comment type="function">
    <text evidence="7">Catalyzes the formation of 6,7-dimethyl-8-ribityllumazine by condensation of 5-amino-6-(D-ribitylamino)uracil with 3,4-dihydroxy-2-butanone 4-phosphate. This is the penultimate step in the biosynthesis of riboflavin.</text>
</comment>
<organism evidence="8 9">
    <name type="scientific">Chryseobacterium formosense</name>
    <dbReference type="NCBI Taxonomy" id="236814"/>
    <lineage>
        <taxon>Bacteria</taxon>
        <taxon>Pseudomonadati</taxon>
        <taxon>Bacteroidota</taxon>
        <taxon>Flavobacteriia</taxon>
        <taxon>Flavobacteriales</taxon>
        <taxon>Weeksellaceae</taxon>
        <taxon>Chryseobacterium group</taxon>
        <taxon>Chryseobacterium</taxon>
    </lineage>
</organism>
<comment type="catalytic activity">
    <reaction evidence="6 7">
        <text>(2S)-2-hydroxy-3-oxobutyl phosphate + 5-amino-6-(D-ribitylamino)uracil = 6,7-dimethyl-8-(1-D-ribityl)lumazine + phosphate + 2 H2O + H(+)</text>
        <dbReference type="Rhea" id="RHEA:26152"/>
        <dbReference type="ChEBI" id="CHEBI:15377"/>
        <dbReference type="ChEBI" id="CHEBI:15378"/>
        <dbReference type="ChEBI" id="CHEBI:15934"/>
        <dbReference type="ChEBI" id="CHEBI:43474"/>
        <dbReference type="ChEBI" id="CHEBI:58201"/>
        <dbReference type="ChEBI" id="CHEBI:58830"/>
        <dbReference type="EC" id="2.5.1.78"/>
    </reaction>
</comment>
<dbReference type="InterPro" id="IPR002180">
    <property type="entry name" value="LS/RS"/>
</dbReference>
<dbReference type="GO" id="GO:0009231">
    <property type="term" value="P:riboflavin biosynthetic process"/>
    <property type="evidence" value="ECO:0007669"/>
    <property type="project" value="UniProtKB-UniRule"/>
</dbReference>
<dbReference type="STRING" id="236814.IX39_13825"/>
<dbReference type="eggNOG" id="COG0054">
    <property type="taxonomic scope" value="Bacteria"/>
</dbReference>
<dbReference type="RefSeq" id="WP_034677728.1">
    <property type="nucleotide sequence ID" value="NZ_FPAP01000002.1"/>
</dbReference>
<evidence type="ECO:0000256" key="1">
    <source>
        <dbReference type="ARBA" id="ARBA00004917"/>
    </source>
</evidence>
<comment type="caution">
    <text evidence="8">The sequence shown here is derived from an EMBL/GenBank/DDBJ whole genome shotgun (WGS) entry which is preliminary data.</text>
</comment>
<dbReference type="InterPro" id="IPR036467">
    <property type="entry name" value="LS/RS_sf"/>
</dbReference>
<keyword evidence="9" id="KW-1185">Reference proteome</keyword>
<dbReference type="Pfam" id="PF00885">
    <property type="entry name" value="DMRL_synthase"/>
    <property type="match status" value="1"/>
</dbReference>
<accession>A0A085Z246</accession>
<comment type="pathway">
    <text evidence="1 7">Cofactor biosynthesis; riboflavin biosynthesis; riboflavin from 2-hydroxy-3-oxobutyl phosphate and 5-amino-6-(D-ribitylamino)uracil: step 1/2.</text>
</comment>
<dbReference type="EC" id="2.5.1.78" evidence="3 7"/>
<evidence type="ECO:0000256" key="2">
    <source>
        <dbReference type="ARBA" id="ARBA00007424"/>
    </source>
</evidence>
<feature type="active site" description="Proton donor" evidence="7">
    <location>
        <position position="95"/>
    </location>
</feature>
<evidence type="ECO:0000256" key="7">
    <source>
        <dbReference type="HAMAP-Rule" id="MF_00178"/>
    </source>
</evidence>
<sequence>MATVNLSDYKPLNITNAEDFSIGIVFSEWNDFVTYNLRDAALEILEKEGVKAENIKQFSVPGAFELNYASMQLCKERKYDAVIAIGCVIRGETPHFDFVCDAVAQGIKDCNILTDTPTIFCVLTDDTKEQSIARSGGNLGNKGVEAAVTALSMINFKRNLSDKKGNIGFGNSQNK</sequence>
<feature type="binding site" evidence="7">
    <location>
        <begin position="92"/>
        <end position="93"/>
    </location>
    <ligand>
        <name>(2S)-2-hydroxy-3-oxobutyl phosphate</name>
        <dbReference type="ChEBI" id="CHEBI:58830"/>
    </ligand>
</feature>
<proteinExistence type="inferred from homology"/>
<dbReference type="AlphaFoldDB" id="A0A085Z246"/>
<dbReference type="CDD" id="cd09209">
    <property type="entry name" value="Lumazine_synthase-I"/>
    <property type="match status" value="1"/>
</dbReference>
<evidence type="ECO:0000313" key="8">
    <source>
        <dbReference type="EMBL" id="KFE98509.1"/>
    </source>
</evidence>
<dbReference type="PANTHER" id="PTHR21058">
    <property type="entry name" value="6,7-DIMETHYL-8-RIBITYLLUMAZINE SYNTHASE DMRL SYNTHASE LUMAZINE SYNTHASE"/>
    <property type="match status" value="1"/>
</dbReference>
<feature type="binding site" evidence="7">
    <location>
        <position position="120"/>
    </location>
    <ligand>
        <name>5-amino-6-(D-ribitylamino)uracil</name>
        <dbReference type="ChEBI" id="CHEBI:15934"/>
    </ligand>
</feature>
<dbReference type="EMBL" id="JPRP01000002">
    <property type="protein sequence ID" value="KFE98509.1"/>
    <property type="molecule type" value="Genomic_DNA"/>
</dbReference>
<dbReference type="GO" id="GO:0005829">
    <property type="term" value="C:cytosol"/>
    <property type="evidence" value="ECO:0007669"/>
    <property type="project" value="TreeGrafter"/>
</dbReference>
<feature type="binding site" evidence="7">
    <location>
        <position position="29"/>
    </location>
    <ligand>
        <name>5-amino-6-(D-ribitylamino)uracil</name>
        <dbReference type="ChEBI" id="CHEBI:15934"/>
    </ligand>
</feature>
<protein>
    <recommendedName>
        <fullName evidence="3 7">6,7-dimethyl-8-ribityllumazine synthase</fullName>
        <shortName evidence="7">DMRL synthase</shortName>
        <shortName evidence="7">LS</shortName>
        <shortName evidence="7">Lumazine synthase</shortName>
        <ecNumber evidence="3 7">2.5.1.78</ecNumber>
    </recommendedName>
</protein>
<feature type="binding site" evidence="7">
    <location>
        <begin position="87"/>
        <end position="89"/>
    </location>
    <ligand>
        <name>5-amino-6-(D-ribitylamino)uracil</name>
        <dbReference type="ChEBI" id="CHEBI:15934"/>
    </ligand>
</feature>
<evidence type="ECO:0000256" key="5">
    <source>
        <dbReference type="ARBA" id="ARBA00022679"/>
    </source>
</evidence>
<keyword evidence="4 7" id="KW-0686">Riboflavin biosynthesis</keyword>
<gene>
    <name evidence="7" type="primary">ribH</name>
    <name evidence="8" type="ORF">IX39_13825</name>
</gene>
<feature type="binding site" evidence="7">
    <location>
        <position position="134"/>
    </location>
    <ligand>
        <name>(2S)-2-hydroxy-3-oxobutyl phosphate</name>
        <dbReference type="ChEBI" id="CHEBI:58830"/>
    </ligand>
</feature>
<dbReference type="GO" id="GO:0000906">
    <property type="term" value="F:6,7-dimethyl-8-ribityllumazine synthase activity"/>
    <property type="evidence" value="ECO:0007669"/>
    <property type="project" value="UniProtKB-UniRule"/>
</dbReference>
<dbReference type="InterPro" id="IPR034964">
    <property type="entry name" value="LS"/>
</dbReference>
<keyword evidence="5 7" id="KW-0808">Transferase</keyword>
<dbReference type="OrthoDB" id="9809709at2"/>
<dbReference type="NCBIfam" id="TIGR00114">
    <property type="entry name" value="lumazine-synth"/>
    <property type="match status" value="1"/>
</dbReference>